<organism evidence="1">
    <name type="scientific">Heterosigma akashiwo</name>
    <name type="common">Chromophytic alga</name>
    <name type="synonym">Heterosigma carterae</name>
    <dbReference type="NCBI Taxonomy" id="2829"/>
    <lineage>
        <taxon>Eukaryota</taxon>
        <taxon>Sar</taxon>
        <taxon>Stramenopiles</taxon>
        <taxon>Ochrophyta</taxon>
        <taxon>Raphidophyceae</taxon>
        <taxon>Chattonellales</taxon>
        <taxon>Chattonellaceae</taxon>
        <taxon>Heterosigma</taxon>
    </lineage>
</organism>
<sequence>MAAVVVACGHSSGRRGPGLNICHRQGGWASSPSRRWPGGCSIFQQPVGCPFNVTAGALERSCGCLPRETHRLQCCDVLLSGRRRRGDGCASAILGGLSLGSCCTSKKLLV</sequence>
<dbReference type="EMBL" id="HBIU01062980">
    <property type="protein sequence ID" value="CAE0656028.1"/>
    <property type="molecule type" value="Transcribed_RNA"/>
</dbReference>
<reference evidence="1" key="1">
    <citation type="submission" date="2021-01" db="EMBL/GenBank/DDBJ databases">
        <authorList>
            <person name="Corre E."/>
            <person name="Pelletier E."/>
            <person name="Niang G."/>
            <person name="Scheremetjew M."/>
            <person name="Finn R."/>
            <person name="Kale V."/>
            <person name="Holt S."/>
            <person name="Cochrane G."/>
            <person name="Meng A."/>
            <person name="Brown T."/>
            <person name="Cohen L."/>
        </authorList>
    </citation>
    <scope>NUCLEOTIDE SEQUENCE</scope>
    <source>
        <strain evidence="1">CCMP3107</strain>
    </source>
</reference>
<name>A0A6T5MI37_HETAK</name>
<gene>
    <name evidence="1" type="ORF">HAKA00212_LOCUS27086</name>
</gene>
<evidence type="ECO:0000313" key="1">
    <source>
        <dbReference type="EMBL" id="CAE0656028.1"/>
    </source>
</evidence>
<protein>
    <submittedName>
        <fullName evidence="1">Uncharacterized protein</fullName>
    </submittedName>
</protein>
<proteinExistence type="predicted"/>
<dbReference type="AlphaFoldDB" id="A0A6T5MI37"/>
<accession>A0A6T5MI37</accession>